<dbReference type="OrthoDB" id="5914970at2"/>
<sequence>MTLKRNVITFIATCCFTQIGVAASVDWFNEQSALYSAHKEFLEGDALKGFSTSIEVLQSSSDKNINQNVDKLLNAAISTNCGRDLSTVVVPNWLNAVSIQRVIVQSPGRLHHRFVVKFDSKKSIKKLSFVKWPEDEQFTNPSIGRIPTQDESITQYIYASESLNNRVNNGLYKLKITANDKDRTQWESWIILTKPKIEMKVAWLGKEKWKTHQTGLLRSNCPLPEMAVGVYDHQDNDYMKLWEKTYEEKFPQNLPETNVLPGSYILSVSFNHKRFQGPISIQEIQAITKVINFDAEEVERK</sequence>
<dbReference type="Proteomes" id="UP000032427">
    <property type="component" value="Chromosome 2"/>
</dbReference>
<reference evidence="2" key="1">
    <citation type="submission" date="2014-09" db="EMBL/GenBank/DDBJ databases">
        <authorList>
            <person name="Hjerde E."/>
        </authorList>
    </citation>
    <scope>NUCLEOTIDE SEQUENCE [LARGE SCALE GENOMIC DNA]</scope>
    <source>
        <strain evidence="2">06/09/139</strain>
    </source>
</reference>
<protein>
    <submittedName>
        <fullName evidence="1">Putative exported protein</fullName>
    </submittedName>
</protein>
<dbReference type="AlphaFoldDB" id="A0A090IA11"/>
<dbReference type="HOGENOM" id="CLU_083902_0_0_6"/>
<dbReference type="Pfam" id="PF11060">
    <property type="entry name" value="DUF2861"/>
    <property type="match status" value="1"/>
</dbReference>
<gene>
    <name evidence="1" type="ORF">AWOD_II_0582</name>
</gene>
<name>A0A090IA11_9GAMM</name>
<dbReference type="STRING" id="80852.AWOD_II_0582"/>
<dbReference type="PATRIC" id="fig|80852.17.peg.3354"/>
<dbReference type="InterPro" id="IPR021290">
    <property type="entry name" value="DUF2861"/>
</dbReference>
<keyword evidence="2" id="KW-1185">Reference proteome</keyword>
<accession>A0A090IA11</accession>
<evidence type="ECO:0000313" key="1">
    <source>
        <dbReference type="EMBL" id="CED57222.1"/>
    </source>
</evidence>
<organism evidence="1 2">
    <name type="scientific">Aliivibrio wodanis</name>
    <dbReference type="NCBI Taxonomy" id="80852"/>
    <lineage>
        <taxon>Bacteria</taxon>
        <taxon>Pseudomonadati</taxon>
        <taxon>Pseudomonadota</taxon>
        <taxon>Gammaproteobacteria</taxon>
        <taxon>Vibrionales</taxon>
        <taxon>Vibrionaceae</taxon>
        <taxon>Aliivibrio</taxon>
    </lineage>
</organism>
<proteinExistence type="predicted"/>
<dbReference type="KEGG" id="awd:AWOD_II_0582"/>
<dbReference type="EMBL" id="LN554847">
    <property type="protein sequence ID" value="CED57222.1"/>
    <property type="molecule type" value="Genomic_DNA"/>
</dbReference>
<evidence type="ECO:0000313" key="2">
    <source>
        <dbReference type="Proteomes" id="UP000032427"/>
    </source>
</evidence>